<organism evidence="1 2">
    <name type="scientific">Prymnesium parvum</name>
    <name type="common">Toxic golden alga</name>
    <dbReference type="NCBI Taxonomy" id="97485"/>
    <lineage>
        <taxon>Eukaryota</taxon>
        <taxon>Haptista</taxon>
        <taxon>Haptophyta</taxon>
        <taxon>Prymnesiophyceae</taxon>
        <taxon>Prymnesiales</taxon>
        <taxon>Prymnesiaceae</taxon>
        <taxon>Prymnesium</taxon>
    </lineage>
</organism>
<gene>
    <name evidence="1" type="ORF">AB1Y20_004105</name>
</gene>
<reference evidence="1 2" key="1">
    <citation type="journal article" date="2024" name="Science">
        <title>Giant polyketide synthase enzymes in the biosynthesis of giant marine polyether toxins.</title>
        <authorList>
            <person name="Fallon T.R."/>
            <person name="Shende V.V."/>
            <person name="Wierzbicki I.H."/>
            <person name="Pendleton A.L."/>
            <person name="Watervoot N.F."/>
            <person name="Auber R.P."/>
            <person name="Gonzalez D.J."/>
            <person name="Wisecaver J.H."/>
            <person name="Moore B.S."/>
        </authorList>
    </citation>
    <scope>NUCLEOTIDE SEQUENCE [LARGE SCALE GENOMIC DNA]</scope>
    <source>
        <strain evidence="1 2">12B1</strain>
    </source>
</reference>
<keyword evidence="2" id="KW-1185">Reference proteome</keyword>
<protein>
    <submittedName>
        <fullName evidence="1">Uncharacterized protein</fullName>
    </submittedName>
</protein>
<name>A0AB34J6Y1_PRYPA</name>
<dbReference type="EMBL" id="JBGBPQ010000012">
    <property type="protein sequence ID" value="KAL1515039.1"/>
    <property type="molecule type" value="Genomic_DNA"/>
</dbReference>
<sequence>MTGNPRLALQLCHRQRIARLSALAQAGRDGHVGARTHELRHNRLVAFNHGAVQRRPAAMLADVHIGPGFDQGVDAGEVAFDAGQVERG</sequence>
<evidence type="ECO:0000313" key="2">
    <source>
        <dbReference type="Proteomes" id="UP001515480"/>
    </source>
</evidence>
<dbReference type="AlphaFoldDB" id="A0AB34J6Y1"/>
<evidence type="ECO:0000313" key="1">
    <source>
        <dbReference type="EMBL" id="KAL1515039.1"/>
    </source>
</evidence>
<dbReference type="Proteomes" id="UP001515480">
    <property type="component" value="Unassembled WGS sequence"/>
</dbReference>
<comment type="caution">
    <text evidence="1">The sequence shown here is derived from an EMBL/GenBank/DDBJ whole genome shotgun (WGS) entry which is preliminary data.</text>
</comment>
<accession>A0AB34J6Y1</accession>
<proteinExistence type="predicted"/>